<dbReference type="Proteomes" id="UP001597483">
    <property type="component" value="Unassembled WGS sequence"/>
</dbReference>
<dbReference type="Gene3D" id="1.10.630.10">
    <property type="entry name" value="Cytochrome P450"/>
    <property type="match status" value="1"/>
</dbReference>
<keyword evidence="2" id="KW-0349">Heme</keyword>
<evidence type="ECO:0000313" key="3">
    <source>
        <dbReference type="EMBL" id="MFD2472725.1"/>
    </source>
</evidence>
<dbReference type="InterPro" id="IPR002397">
    <property type="entry name" value="Cyt_P450_B"/>
</dbReference>
<dbReference type="PANTHER" id="PTHR46696">
    <property type="entry name" value="P450, PUTATIVE (EUROFUNG)-RELATED"/>
    <property type="match status" value="1"/>
</dbReference>
<protein>
    <submittedName>
        <fullName evidence="3">Cytochrome P450</fullName>
    </submittedName>
</protein>
<sequence length="401" mass="43341">MTADAGLLAQLLPYDPFDPAFISDPYPTYRKLREESPILRTPAGLWALTGFEDCSAVLRDPRFGWGDGATVADHFNTAEDGSVVRPFIFADPPEHTRIRTLVSKAFAARRVDRMRDRALELAHELVGAAAGGTADLMTAVAHPLPALLLGELMAVEPEHEPRFRQLTSDIARGLDPSFFLTPEEIAKRDNGRRELREYFATLVEARRGKPGDDLVSSLVAAEEAGDRLTEFEILVTCTLLLGAGYATTVNLIGNGMLALLRAPDQLEWLRANRDAIPGAVEEMMRFDAPVQVVSRTALAEAEIGGTTFQPGEQLMLLLGAANRDPALFENPEELRVARPASRNIAFGLGIHFCVGAPVARLAAQAAVTALLDHDLALAGEPGRVPNVVMRGLAELPVEIGG</sequence>
<evidence type="ECO:0000313" key="4">
    <source>
        <dbReference type="Proteomes" id="UP001597483"/>
    </source>
</evidence>
<dbReference type="InterPro" id="IPR017972">
    <property type="entry name" value="Cyt_P450_CS"/>
</dbReference>
<dbReference type="RefSeq" id="WP_378310637.1">
    <property type="nucleotide sequence ID" value="NZ_JBHUKS010000027.1"/>
</dbReference>
<dbReference type="PRINTS" id="PR00359">
    <property type="entry name" value="BP450"/>
</dbReference>
<keyword evidence="2" id="KW-0479">Metal-binding</keyword>
<proteinExistence type="inferred from homology"/>
<dbReference type="CDD" id="cd20625">
    <property type="entry name" value="CYP164-like"/>
    <property type="match status" value="1"/>
</dbReference>
<keyword evidence="2" id="KW-0503">Monooxygenase</keyword>
<dbReference type="SUPFAM" id="SSF48264">
    <property type="entry name" value="Cytochrome P450"/>
    <property type="match status" value="1"/>
</dbReference>
<evidence type="ECO:0000256" key="2">
    <source>
        <dbReference type="RuleBase" id="RU000461"/>
    </source>
</evidence>
<keyword evidence="2" id="KW-0408">Iron</keyword>
<comment type="similarity">
    <text evidence="1 2">Belongs to the cytochrome P450 family.</text>
</comment>
<reference evidence="4" key="1">
    <citation type="journal article" date="2019" name="Int. J. Syst. Evol. Microbiol.">
        <title>The Global Catalogue of Microorganisms (GCM) 10K type strain sequencing project: providing services to taxonomists for standard genome sequencing and annotation.</title>
        <authorList>
            <consortium name="The Broad Institute Genomics Platform"/>
            <consortium name="The Broad Institute Genome Sequencing Center for Infectious Disease"/>
            <person name="Wu L."/>
            <person name="Ma J."/>
        </authorList>
    </citation>
    <scope>NUCLEOTIDE SEQUENCE [LARGE SCALE GENOMIC DNA]</scope>
    <source>
        <strain evidence="4">CGMCC 4.7641</strain>
    </source>
</reference>
<keyword evidence="4" id="KW-1185">Reference proteome</keyword>
<keyword evidence="2" id="KW-0560">Oxidoreductase</keyword>
<organism evidence="3 4">
    <name type="scientific">Amycolatopsis silviterrae</name>
    <dbReference type="NCBI Taxonomy" id="1656914"/>
    <lineage>
        <taxon>Bacteria</taxon>
        <taxon>Bacillati</taxon>
        <taxon>Actinomycetota</taxon>
        <taxon>Actinomycetes</taxon>
        <taxon>Pseudonocardiales</taxon>
        <taxon>Pseudonocardiaceae</taxon>
        <taxon>Amycolatopsis</taxon>
    </lineage>
</organism>
<evidence type="ECO:0000256" key="1">
    <source>
        <dbReference type="ARBA" id="ARBA00010617"/>
    </source>
</evidence>
<dbReference type="PANTHER" id="PTHR46696:SF1">
    <property type="entry name" value="CYTOCHROME P450 YJIB-RELATED"/>
    <property type="match status" value="1"/>
</dbReference>
<dbReference type="InterPro" id="IPR001128">
    <property type="entry name" value="Cyt_P450"/>
</dbReference>
<accession>A0ABW5HHC4</accession>
<dbReference type="PROSITE" id="PS00086">
    <property type="entry name" value="CYTOCHROME_P450"/>
    <property type="match status" value="1"/>
</dbReference>
<dbReference type="EMBL" id="JBHUKS010000027">
    <property type="protein sequence ID" value="MFD2472725.1"/>
    <property type="molecule type" value="Genomic_DNA"/>
</dbReference>
<dbReference type="Pfam" id="PF00067">
    <property type="entry name" value="p450"/>
    <property type="match status" value="1"/>
</dbReference>
<gene>
    <name evidence="3" type="ORF">ACFSVL_35390</name>
</gene>
<dbReference type="InterPro" id="IPR036396">
    <property type="entry name" value="Cyt_P450_sf"/>
</dbReference>
<comment type="caution">
    <text evidence="3">The sequence shown here is derived from an EMBL/GenBank/DDBJ whole genome shotgun (WGS) entry which is preliminary data.</text>
</comment>
<name>A0ABW5HHC4_9PSEU</name>